<protein>
    <submittedName>
        <fullName evidence="1">Uncharacterized protein</fullName>
    </submittedName>
</protein>
<gene>
    <name evidence="1" type="ORF">SAMN06265364_10960</name>
</gene>
<dbReference type="KEGG" id="pje:CRM71_05460"/>
<dbReference type="AlphaFoldDB" id="A0A2K9H8B2"/>
<name>A0A2K9H8B2_9BACT</name>
<dbReference type="RefSeq" id="WP_089365885.1">
    <property type="nucleotide sequence ID" value="NZ_CAUTGU010000022.1"/>
</dbReference>
<evidence type="ECO:0000313" key="2">
    <source>
        <dbReference type="Proteomes" id="UP000198427"/>
    </source>
</evidence>
<evidence type="ECO:0000313" key="1">
    <source>
        <dbReference type="EMBL" id="SNR76749.1"/>
    </source>
</evidence>
<comment type="caution">
    <text evidence="1">The sequence shown here is derived from an EMBL/GenBank/DDBJ whole genome shotgun (WGS) entry which is preliminary data.</text>
</comment>
<dbReference type="OrthoDB" id="1082697at2"/>
<reference evidence="1 2" key="1">
    <citation type="submission" date="2017-06" db="EMBL/GenBank/DDBJ databases">
        <authorList>
            <person name="Varghese N."/>
            <person name="Submissions S."/>
        </authorList>
    </citation>
    <scope>NUCLEOTIDE SEQUENCE [LARGE SCALE GENOMIC DNA]</scope>
    <source>
        <strain evidence="1 2">DSM 26989</strain>
    </source>
</reference>
<sequence>MKAKELRSLFRVSIEKDLADLLFKYGFKWRHGSLKFQRSKGDFVQSILFFLTPSKYPDDKSIGHISIMIRLDSKEITKVATTLKGANNTFEAIDTVVNINAGFVSDTQAIDWRPTSIEDMNLLIEQKIKPFIIEKIIPFLDERSSMKHVLNDFENHNRYFFLNSNEVVALLAIAMYCLQSDLERARTVANVYFKSDDIYREKYKNVFMKLNT</sequence>
<keyword evidence="2" id="KW-1185">Reference proteome</keyword>
<dbReference type="Proteomes" id="UP000198427">
    <property type="component" value="Unassembled WGS sequence"/>
</dbReference>
<accession>A0A2K9H8B2</accession>
<dbReference type="EMBL" id="FZNZ01000009">
    <property type="protein sequence ID" value="SNR76749.1"/>
    <property type="molecule type" value="Genomic_DNA"/>
</dbReference>
<proteinExistence type="predicted"/>
<organism evidence="1 2">
    <name type="scientific">Prevotella jejuni</name>
    <dbReference type="NCBI Taxonomy" id="1177574"/>
    <lineage>
        <taxon>Bacteria</taxon>
        <taxon>Pseudomonadati</taxon>
        <taxon>Bacteroidota</taxon>
        <taxon>Bacteroidia</taxon>
        <taxon>Bacteroidales</taxon>
        <taxon>Prevotellaceae</taxon>
        <taxon>Prevotella</taxon>
    </lineage>
</organism>
<dbReference type="GeneID" id="94028867"/>